<dbReference type="Pfam" id="PF08352">
    <property type="entry name" value="oligo_HPY"/>
    <property type="match status" value="2"/>
</dbReference>
<name>A0A238Y8B5_HALEZ</name>
<dbReference type="GO" id="GO:0015833">
    <property type="term" value="P:peptide transport"/>
    <property type="evidence" value="ECO:0007669"/>
    <property type="project" value="InterPro"/>
</dbReference>
<accession>A0A238Y8B5</accession>
<dbReference type="GO" id="GO:0055085">
    <property type="term" value="P:transmembrane transport"/>
    <property type="evidence" value="ECO:0007669"/>
    <property type="project" value="UniProtKB-ARBA"/>
</dbReference>
<feature type="domain" description="ABC transporter" evidence="6">
    <location>
        <begin position="25"/>
        <end position="271"/>
    </location>
</feature>
<evidence type="ECO:0000256" key="2">
    <source>
        <dbReference type="ARBA" id="ARBA00022448"/>
    </source>
</evidence>
<dbReference type="SUPFAM" id="SSF52540">
    <property type="entry name" value="P-loop containing nucleoside triphosphate hydrolases"/>
    <property type="match status" value="2"/>
</dbReference>
<dbReference type="Proteomes" id="UP000198297">
    <property type="component" value="Unassembled WGS sequence"/>
</dbReference>
<dbReference type="NCBIfam" id="TIGR01727">
    <property type="entry name" value="oligo_HPY"/>
    <property type="match status" value="2"/>
</dbReference>
<evidence type="ECO:0000256" key="4">
    <source>
        <dbReference type="ARBA" id="ARBA00022840"/>
    </source>
</evidence>
<keyword evidence="3" id="KW-0547">Nucleotide-binding</keyword>
<feature type="region of interest" description="Disordered" evidence="5">
    <location>
        <begin position="275"/>
        <end position="297"/>
    </location>
</feature>
<proteinExistence type="inferred from homology"/>
<keyword evidence="2" id="KW-0813">Transport</keyword>
<dbReference type="Pfam" id="PF00005">
    <property type="entry name" value="ABC_tran"/>
    <property type="match status" value="2"/>
</dbReference>
<feature type="compositionally biased region" description="Polar residues" evidence="5">
    <location>
        <begin position="350"/>
        <end position="373"/>
    </location>
</feature>
<keyword evidence="4 7" id="KW-0067">ATP-binding</keyword>
<dbReference type="Gene3D" id="3.40.50.300">
    <property type="entry name" value="P-loop containing nucleotide triphosphate hydrolases"/>
    <property type="match status" value="2"/>
</dbReference>
<feature type="region of interest" description="Disordered" evidence="5">
    <location>
        <begin position="800"/>
        <end position="824"/>
    </location>
</feature>
<evidence type="ECO:0000256" key="1">
    <source>
        <dbReference type="ARBA" id="ARBA00005417"/>
    </source>
</evidence>
<dbReference type="GO" id="GO:0016887">
    <property type="term" value="F:ATP hydrolysis activity"/>
    <property type="evidence" value="ECO:0007669"/>
    <property type="project" value="InterPro"/>
</dbReference>
<feature type="compositionally biased region" description="Basic and acidic residues" evidence="5">
    <location>
        <begin position="803"/>
        <end position="824"/>
    </location>
</feature>
<feature type="region of interest" description="Disordered" evidence="5">
    <location>
        <begin position="340"/>
        <end position="401"/>
    </location>
</feature>
<dbReference type="PANTHER" id="PTHR43776">
    <property type="entry name" value="TRANSPORT ATP-BINDING PROTEIN"/>
    <property type="match status" value="1"/>
</dbReference>
<dbReference type="NCBIfam" id="NF007739">
    <property type="entry name" value="PRK10419.1"/>
    <property type="match status" value="2"/>
</dbReference>
<dbReference type="NCBIfam" id="NF008453">
    <property type="entry name" value="PRK11308.1"/>
    <property type="match status" value="2"/>
</dbReference>
<comment type="similarity">
    <text evidence="1">Belongs to the ABC transporter superfamily.</text>
</comment>
<dbReference type="FunFam" id="3.40.50.300:FF:000016">
    <property type="entry name" value="Oligopeptide ABC transporter ATP-binding component"/>
    <property type="match status" value="2"/>
</dbReference>
<dbReference type="InterPro" id="IPR027417">
    <property type="entry name" value="P-loop_NTPase"/>
</dbReference>
<feature type="domain" description="ABC transporter" evidence="6">
    <location>
        <begin position="402"/>
        <end position="650"/>
    </location>
</feature>
<dbReference type="EMBL" id="FZNK01000009">
    <property type="protein sequence ID" value="SNR66893.1"/>
    <property type="molecule type" value="Genomic_DNA"/>
</dbReference>
<evidence type="ECO:0000256" key="5">
    <source>
        <dbReference type="SAM" id="MobiDB-lite"/>
    </source>
</evidence>
<dbReference type="PROSITE" id="PS50893">
    <property type="entry name" value="ABC_TRANSPORTER_2"/>
    <property type="match status" value="2"/>
</dbReference>
<evidence type="ECO:0000313" key="8">
    <source>
        <dbReference type="Proteomes" id="UP000198297"/>
    </source>
</evidence>
<dbReference type="InterPro" id="IPR050319">
    <property type="entry name" value="ABC_transp_ATP-bind"/>
</dbReference>
<organism evidence="7 8">
    <name type="scientific">Halorubrum ezzemoulense</name>
    <name type="common">Halorubrum chaoviator</name>
    <dbReference type="NCBI Taxonomy" id="337243"/>
    <lineage>
        <taxon>Archaea</taxon>
        <taxon>Methanobacteriati</taxon>
        <taxon>Methanobacteriota</taxon>
        <taxon>Stenosarchaea group</taxon>
        <taxon>Halobacteria</taxon>
        <taxon>Halobacteriales</taxon>
        <taxon>Haloferacaceae</taxon>
        <taxon>Halorubrum</taxon>
    </lineage>
</organism>
<dbReference type="CDD" id="cd03257">
    <property type="entry name" value="ABC_NikE_OppD_transporters"/>
    <property type="match status" value="2"/>
</dbReference>
<evidence type="ECO:0000259" key="6">
    <source>
        <dbReference type="PROSITE" id="PS50893"/>
    </source>
</evidence>
<dbReference type="AlphaFoldDB" id="A0A238Y8B5"/>
<dbReference type="InterPro" id="IPR013563">
    <property type="entry name" value="Oligopep_ABC_C"/>
</dbReference>
<gene>
    <name evidence="7" type="ORF">SAMN06266787_10942</name>
</gene>
<dbReference type="GO" id="GO:0005524">
    <property type="term" value="F:ATP binding"/>
    <property type="evidence" value="ECO:0007669"/>
    <property type="project" value="UniProtKB-KW"/>
</dbReference>
<dbReference type="InterPro" id="IPR017871">
    <property type="entry name" value="ABC_transporter-like_CS"/>
</dbReference>
<dbReference type="InterPro" id="IPR003593">
    <property type="entry name" value="AAA+_ATPase"/>
</dbReference>
<evidence type="ECO:0000256" key="3">
    <source>
        <dbReference type="ARBA" id="ARBA00022741"/>
    </source>
</evidence>
<sequence>MTANESVVPRQGSATASERRSDALLKVRDLRTVFRTGKETIHAVDGISFDVHAGETVGLVGESGSGKSVTARSILGLIDRPGAIEGGEVRFNGVDLVEAGWDGHRGDIAIVFQDPLNSINPVYTVGNQIREALRIHQGLTGEAARSKAIELLEDVGIPDAPRRLGEYPHQFSGGMQQRAIIAIALACDPDLLVCDEPTTALDVTIQAQILELLNDLQEREDLAILFITHDMGVIEETADRVNAIYAGEIVERAPTAELFERPEHPYTRALLESVPGRSDADDTLPTIDGEVPTPAKPANSCRFAPRCPAATEACTTTHPEQLPVGGSTDHTSACLIHDASHPEVTRETSPDTQRQNTGTSSTAGRADGSSTEATEPADTEVRADSSAEMSGGSSPETGESFVSVKDLRTYYESGSPLDRSPPVKAVDGVSFDIHRGEILGLVGESGCGKTTLGRTLAGLEAATDGSVMANGRDVTDLSGGDLREWQREVGVVFQDPEESLNDRMTVGQIIKEPLEAHNWGTSDERDERVFELLDRVGLLEEHFYRYPHQFSGGQRQRIGIARALALEPEFLVLDEPVSALDVSVQARVINLLEELREALDITLLFIAHDLSVVRKITDRVAVMYLGNILEIGPTEEVFNSPANPYTLSLLSAIPGSSTPAPDDLDRVTLRGSPPNPRYPPDACPFATRCPVRIRPPEWDSLSPDAWEALETFQEVLRQRERSDSSLLRTAKRRLGLIDDKQSPQSVAADVFADVELSSDAAEIVDEATQRAESSPSAAVELLAAEFGSVCETDTVESYSIGENGRESRCHRHLAEHTDADTELR</sequence>
<feature type="compositionally biased region" description="Basic and acidic residues" evidence="5">
    <location>
        <begin position="340"/>
        <end position="349"/>
    </location>
</feature>
<dbReference type="PROSITE" id="PS00211">
    <property type="entry name" value="ABC_TRANSPORTER_1"/>
    <property type="match status" value="2"/>
</dbReference>
<dbReference type="SMART" id="SM00382">
    <property type="entry name" value="AAA"/>
    <property type="match status" value="2"/>
</dbReference>
<protein>
    <submittedName>
        <fullName evidence="7">Peptide/nickel transport system ATP-binding protein</fullName>
    </submittedName>
</protein>
<evidence type="ECO:0000313" key="7">
    <source>
        <dbReference type="EMBL" id="SNR66893.1"/>
    </source>
</evidence>
<reference evidence="7 8" key="1">
    <citation type="submission" date="2017-06" db="EMBL/GenBank/DDBJ databases">
        <authorList>
            <person name="Kim H.J."/>
            <person name="Triplett B.A."/>
        </authorList>
    </citation>
    <scope>NUCLEOTIDE SEQUENCE [LARGE SCALE GENOMIC DNA]</scope>
    <source>
        <strain evidence="7 8">DSM 19316</strain>
    </source>
</reference>
<feature type="compositionally biased region" description="Polar residues" evidence="5">
    <location>
        <begin position="387"/>
        <end position="397"/>
    </location>
</feature>
<dbReference type="InterPro" id="IPR003439">
    <property type="entry name" value="ABC_transporter-like_ATP-bd"/>
</dbReference>
<dbReference type="PANTHER" id="PTHR43776:SF7">
    <property type="entry name" value="D,D-DIPEPTIDE TRANSPORT ATP-BINDING PROTEIN DDPF-RELATED"/>
    <property type="match status" value="1"/>
</dbReference>